<evidence type="ECO:0000313" key="5">
    <source>
        <dbReference type="Proteomes" id="UP001221838"/>
    </source>
</evidence>
<dbReference type="NCBIfam" id="TIGR01490">
    <property type="entry name" value="HAD-SF-IB-hyp1"/>
    <property type="match status" value="1"/>
</dbReference>
<keyword evidence="1" id="KW-0479">Metal-binding</keyword>
<keyword evidence="5" id="KW-1185">Reference proteome</keyword>
<sequence>MPAKAAFYDVDGTLVKTNVVHVYAYYAMNRGSILGMAGRTLSTVASLPLFGVLDSFNRKVFNEFFYRYYEGLSEDRLLTVAEDMFEDVLKPALYEQSKDLIAEARRSGCRIVLVTGALDFAMRPLARYLGADELIANKMQFVGGKATGKVIPPIIEGANKANAIRDYCAKEGLSLAHCHGYSDSSSDYAMLAIVGRPTAVNPDMRLRSIARAYNWPILDLK</sequence>
<evidence type="ECO:0000313" key="4">
    <source>
        <dbReference type="EMBL" id="MDC0714085.1"/>
    </source>
</evidence>
<dbReference type="PANTHER" id="PTHR43344">
    <property type="entry name" value="PHOSPHOSERINE PHOSPHATASE"/>
    <property type="match status" value="1"/>
</dbReference>
<dbReference type="SUPFAM" id="SSF56784">
    <property type="entry name" value="HAD-like"/>
    <property type="match status" value="1"/>
</dbReference>
<dbReference type="GO" id="GO:0016787">
    <property type="term" value="F:hydrolase activity"/>
    <property type="evidence" value="ECO:0007669"/>
    <property type="project" value="UniProtKB-KW"/>
</dbReference>
<dbReference type="InterPro" id="IPR023214">
    <property type="entry name" value="HAD_sf"/>
</dbReference>
<gene>
    <name evidence="4" type="ORF">POL68_36810</name>
</gene>
<comment type="caution">
    <text evidence="4">The sequence shown here is derived from an EMBL/GenBank/DDBJ whole genome shotgun (WGS) entry which is preliminary data.</text>
</comment>
<dbReference type="RefSeq" id="WP_272144616.1">
    <property type="nucleotide sequence ID" value="NZ_JAQNDM010000002.1"/>
</dbReference>
<evidence type="ECO:0000256" key="3">
    <source>
        <dbReference type="ARBA" id="ARBA00022842"/>
    </source>
</evidence>
<dbReference type="InterPro" id="IPR050582">
    <property type="entry name" value="HAD-like_SerB"/>
</dbReference>
<keyword evidence="3" id="KW-0460">Magnesium</keyword>
<dbReference type="NCBIfam" id="TIGR01488">
    <property type="entry name" value="HAD-SF-IB"/>
    <property type="match status" value="1"/>
</dbReference>
<dbReference type="PANTHER" id="PTHR43344:SF13">
    <property type="entry name" value="PHOSPHATASE RV3661-RELATED"/>
    <property type="match status" value="1"/>
</dbReference>
<dbReference type="Gene3D" id="1.20.1440.100">
    <property type="entry name" value="SG protein - dephosphorylation function"/>
    <property type="match status" value="1"/>
</dbReference>
<accession>A0ABT5DK99</accession>
<organism evidence="4 5">
    <name type="scientific">Stigmatella ashevillensis</name>
    <dbReference type="NCBI Taxonomy" id="2995309"/>
    <lineage>
        <taxon>Bacteria</taxon>
        <taxon>Pseudomonadati</taxon>
        <taxon>Myxococcota</taxon>
        <taxon>Myxococcia</taxon>
        <taxon>Myxococcales</taxon>
        <taxon>Cystobacterineae</taxon>
        <taxon>Archangiaceae</taxon>
        <taxon>Stigmatella</taxon>
    </lineage>
</organism>
<dbReference type="EMBL" id="JAQNDM010000002">
    <property type="protein sequence ID" value="MDC0714085.1"/>
    <property type="molecule type" value="Genomic_DNA"/>
</dbReference>
<evidence type="ECO:0000256" key="2">
    <source>
        <dbReference type="ARBA" id="ARBA00022801"/>
    </source>
</evidence>
<proteinExistence type="predicted"/>
<evidence type="ECO:0000256" key="1">
    <source>
        <dbReference type="ARBA" id="ARBA00022723"/>
    </source>
</evidence>
<dbReference type="Pfam" id="PF12710">
    <property type="entry name" value="HAD"/>
    <property type="match status" value="1"/>
</dbReference>
<keyword evidence="2 4" id="KW-0378">Hydrolase</keyword>
<reference evidence="4 5" key="1">
    <citation type="submission" date="2022-11" db="EMBL/GenBank/DDBJ databases">
        <title>Minimal conservation of predation-associated metabolite biosynthetic gene clusters underscores biosynthetic potential of Myxococcota including descriptions for ten novel species: Archangium lansinium sp. nov., Myxococcus landrumus sp. nov., Nannocystis bai.</title>
        <authorList>
            <person name="Ahearne A."/>
            <person name="Stevens C."/>
            <person name="Dowd S."/>
        </authorList>
    </citation>
    <scope>NUCLEOTIDE SEQUENCE [LARGE SCALE GENOMIC DNA]</scope>
    <source>
        <strain evidence="4 5">NCWAL01</strain>
    </source>
</reference>
<dbReference type="InterPro" id="IPR006385">
    <property type="entry name" value="HAD_hydro_SerB1"/>
</dbReference>
<dbReference type="Gene3D" id="3.40.50.1000">
    <property type="entry name" value="HAD superfamily/HAD-like"/>
    <property type="match status" value="1"/>
</dbReference>
<protein>
    <submittedName>
        <fullName evidence="4">HAD family hydrolase</fullName>
    </submittedName>
</protein>
<dbReference type="Proteomes" id="UP001221838">
    <property type="component" value="Unassembled WGS sequence"/>
</dbReference>
<dbReference type="InterPro" id="IPR036412">
    <property type="entry name" value="HAD-like_sf"/>
</dbReference>
<name>A0ABT5DK99_9BACT</name>